<gene>
    <name evidence="2" type="ORF">IU470_26395</name>
</gene>
<feature type="region of interest" description="Disordered" evidence="1">
    <location>
        <begin position="11"/>
        <end position="130"/>
    </location>
</feature>
<proteinExistence type="predicted"/>
<comment type="caution">
    <text evidence="2">The sequence shown here is derived from an EMBL/GenBank/DDBJ whole genome shotgun (WGS) entry which is preliminary data.</text>
</comment>
<evidence type="ECO:0000313" key="2">
    <source>
        <dbReference type="EMBL" id="MBF6228626.1"/>
    </source>
</evidence>
<evidence type="ECO:0000256" key="1">
    <source>
        <dbReference type="SAM" id="MobiDB-lite"/>
    </source>
</evidence>
<organism evidence="2 3">
    <name type="scientific">Nocardia abscessus</name>
    <dbReference type="NCBI Taxonomy" id="120957"/>
    <lineage>
        <taxon>Bacteria</taxon>
        <taxon>Bacillati</taxon>
        <taxon>Actinomycetota</taxon>
        <taxon>Actinomycetes</taxon>
        <taxon>Mycobacteriales</taxon>
        <taxon>Nocardiaceae</taxon>
        <taxon>Nocardia</taxon>
    </lineage>
</organism>
<evidence type="ECO:0000313" key="3">
    <source>
        <dbReference type="Proteomes" id="UP000807309"/>
    </source>
</evidence>
<sequence length="294" mass="28884">MLLPLTIATLAARPPEASAEAPPWLPLGDLATGSSGTGAADAFPGSGSSLGPSGSAVGPGAEGGSLSLGPIRIPSGSADLGYRPSDKPGSGLRANGDGELDGATPGPANEAADPNVTADSPGETPQLDTGSVQMACTGSAATGSALLLLGLATGSGFGSLVPGLIGPGSSGSGLGSAAVGSAATGSAVLTCLLLLPTAPPPVPMSPLQLGPPAPEFPAVTLPPLVTTPLQTLTEQPRTEFPPPARNRPRARDLPVAEPIPDPETWNLMKLMTVLMVTVITVVGVRSSTGPRRIR</sequence>
<name>A0ABS0CFC9_9NOCA</name>
<feature type="region of interest" description="Disordered" evidence="1">
    <location>
        <begin position="233"/>
        <end position="257"/>
    </location>
</feature>
<dbReference type="Proteomes" id="UP000807309">
    <property type="component" value="Unassembled WGS sequence"/>
</dbReference>
<keyword evidence="3" id="KW-1185">Reference proteome</keyword>
<protein>
    <submittedName>
        <fullName evidence="2">Uncharacterized protein</fullName>
    </submittedName>
</protein>
<accession>A0ABS0CFC9</accession>
<dbReference type="RefSeq" id="WP_195035508.1">
    <property type="nucleotide sequence ID" value="NZ_JADLRE010000024.1"/>
</dbReference>
<feature type="compositionally biased region" description="Low complexity" evidence="1">
    <location>
        <begin position="11"/>
        <end position="59"/>
    </location>
</feature>
<dbReference type="EMBL" id="JADLRE010000024">
    <property type="protein sequence ID" value="MBF6228626.1"/>
    <property type="molecule type" value="Genomic_DNA"/>
</dbReference>
<reference evidence="2 3" key="1">
    <citation type="submission" date="2020-10" db="EMBL/GenBank/DDBJ databases">
        <title>Identification of Nocardia species via Next-generation sequencing and recognition of intraspecies genetic diversity.</title>
        <authorList>
            <person name="Li P."/>
            <person name="Li P."/>
            <person name="Lu B."/>
        </authorList>
    </citation>
    <scope>NUCLEOTIDE SEQUENCE [LARGE SCALE GENOMIC DNA]</scope>
    <source>
        <strain evidence="2 3">N-11</strain>
    </source>
</reference>